<evidence type="ECO:0000256" key="1">
    <source>
        <dbReference type="SAM" id="SignalP"/>
    </source>
</evidence>
<keyword evidence="1" id="KW-0732">Signal</keyword>
<dbReference type="GO" id="GO:0016684">
    <property type="term" value="F:oxidoreductase activity, acting on peroxide as acceptor"/>
    <property type="evidence" value="ECO:0007669"/>
    <property type="project" value="TreeGrafter"/>
</dbReference>
<reference evidence="2" key="2">
    <citation type="submission" date="2025-09" db="UniProtKB">
        <authorList>
            <consortium name="Ensembl"/>
        </authorList>
    </citation>
    <scope>IDENTIFICATION</scope>
</reference>
<dbReference type="Proteomes" id="UP000694545">
    <property type="component" value="Unplaced"/>
</dbReference>
<dbReference type="AlphaFoldDB" id="A0A8D2JEI9"/>
<proteinExistence type="predicted"/>
<dbReference type="PANTHER" id="PTHR12474:SF3">
    <property type="entry name" value="SESTRIN-1"/>
    <property type="match status" value="1"/>
</dbReference>
<dbReference type="GO" id="GO:1990253">
    <property type="term" value="P:cellular response to leucine starvation"/>
    <property type="evidence" value="ECO:0007669"/>
    <property type="project" value="TreeGrafter"/>
</dbReference>
<evidence type="ECO:0000313" key="2">
    <source>
        <dbReference type="Ensembl" id="ENSVKKP00000007611.1"/>
    </source>
</evidence>
<dbReference type="Ensembl" id="ENSVKKT00000007811.1">
    <property type="protein sequence ID" value="ENSVKKP00000007611.1"/>
    <property type="gene ID" value="ENSVKKG00000005465.1"/>
</dbReference>
<reference evidence="2" key="1">
    <citation type="submission" date="2025-08" db="UniProtKB">
        <authorList>
            <consortium name="Ensembl"/>
        </authorList>
    </citation>
    <scope>IDENTIFICATION</scope>
</reference>
<dbReference type="GO" id="GO:0071233">
    <property type="term" value="P:cellular response to L-leucine"/>
    <property type="evidence" value="ECO:0007669"/>
    <property type="project" value="TreeGrafter"/>
</dbReference>
<sequence length="264" mass="29919">MPCGAGSVLLVVFRAAQRWQVSPGGGGEQSVSPCGRWVKACGSSSSAPLPLSGTALTCAGGGQSRARRACAGQVVPRGVGGLEASWVSGTHTHSLCKMHRHFPLLLRGGKVHLIEQKIRYFVFQDYSWEDHGYSLVNRLYPDVGQLIDEKFQIAYNLTYNTMAMHKDVDTSMLRRAIWNYIHCMFGIRYDDYDYGEINQLLDHNFKIYIKTVVCAPERTTSRMYDSFWRQFKHSEKVHVNLLLIEARMQAELLYALRAITRYMT</sequence>
<dbReference type="GO" id="GO:0016239">
    <property type="term" value="P:positive regulation of macroautophagy"/>
    <property type="evidence" value="ECO:0007669"/>
    <property type="project" value="TreeGrafter"/>
</dbReference>
<feature type="chain" id="PRO_5034343644" evidence="1">
    <location>
        <begin position="19"/>
        <end position="264"/>
    </location>
</feature>
<organism evidence="2 3">
    <name type="scientific">Varanus komodoensis</name>
    <name type="common">Komodo dragon</name>
    <dbReference type="NCBI Taxonomy" id="61221"/>
    <lineage>
        <taxon>Eukaryota</taxon>
        <taxon>Metazoa</taxon>
        <taxon>Chordata</taxon>
        <taxon>Craniata</taxon>
        <taxon>Vertebrata</taxon>
        <taxon>Euteleostomi</taxon>
        <taxon>Lepidosauria</taxon>
        <taxon>Squamata</taxon>
        <taxon>Bifurcata</taxon>
        <taxon>Unidentata</taxon>
        <taxon>Episquamata</taxon>
        <taxon>Toxicofera</taxon>
        <taxon>Anguimorpha</taxon>
        <taxon>Paleoanguimorpha</taxon>
        <taxon>Varanoidea</taxon>
        <taxon>Varanidae</taxon>
        <taxon>Varanus</taxon>
    </lineage>
</organism>
<dbReference type="GO" id="GO:0005634">
    <property type="term" value="C:nucleus"/>
    <property type="evidence" value="ECO:0007669"/>
    <property type="project" value="InterPro"/>
</dbReference>
<dbReference type="GO" id="GO:1904262">
    <property type="term" value="P:negative regulation of TORC1 signaling"/>
    <property type="evidence" value="ECO:0007669"/>
    <property type="project" value="TreeGrafter"/>
</dbReference>
<dbReference type="InterPro" id="IPR006730">
    <property type="entry name" value="Sestrin"/>
</dbReference>
<accession>A0A8D2JEI9</accession>
<dbReference type="GO" id="GO:0070728">
    <property type="term" value="F:L-leucine binding"/>
    <property type="evidence" value="ECO:0007669"/>
    <property type="project" value="TreeGrafter"/>
</dbReference>
<name>A0A8D2JEI9_VARKO</name>
<dbReference type="GO" id="GO:1901031">
    <property type="term" value="P:regulation of response to reactive oxygen species"/>
    <property type="evidence" value="ECO:0007669"/>
    <property type="project" value="InterPro"/>
</dbReference>
<evidence type="ECO:0000313" key="3">
    <source>
        <dbReference type="Proteomes" id="UP000694545"/>
    </source>
</evidence>
<feature type="signal peptide" evidence="1">
    <location>
        <begin position="1"/>
        <end position="18"/>
    </location>
</feature>
<dbReference type="Pfam" id="PF04636">
    <property type="entry name" value="PA26"/>
    <property type="match status" value="1"/>
</dbReference>
<dbReference type="PANTHER" id="PTHR12474">
    <property type="entry name" value="P53 REGULATED PA26 NUCLEAR PROTEIN SESTRIN"/>
    <property type="match status" value="1"/>
</dbReference>
<keyword evidence="3" id="KW-1185">Reference proteome</keyword>
<protein>
    <submittedName>
        <fullName evidence="2">Uncharacterized protein</fullName>
    </submittedName>
</protein>